<proteinExistence type="predicted"/>
<dbReference type="AlphaFoldDB" id="A0A168Q6D7"/>
<name>A0A168Q6D7_MUCCL</name>
<dbReference type="EMBL" id="AMYB01000001">
    <property type="protein sequence ID" value="OAD08764.1"/>
    <property type="molecule type" value="Genomic_DNA"/>
</dbReference>
<accession>A0A168Q6D7</accession>
<reference evidence="1 2" key="1">
    <citation type="submission" date="2015-06" db="EMBL/GenBank/DDBJ databases">
        <title>Expansion of signal transduction pathways in fungi by whole-genome duplication.</title>
        <authorList>
            <consortium name="DOE Joint Genome Institute"/>
            <person name="Corrochano L.M."/>
            <person name="Kuo A."/>
            <person name="Marcet-Houben M."/>
            <person name="Polaino S."/>
            <person name="Salamov A."/>
            <person name="Villalobos J.M."/>
            <person name="Alvarez M.I."/>
            <person name="Avalos J."/>
            <person name="Benito E.P."/>
            <person name="Benoit I."/>
            <person name="Burger G."/>
            <person name="Camino L.P."/>
            <person name="Canovas D."/>
            <person name="Cerda-Olmedo E."/>
            <person name="Cheng J.-F."/>
            <person name="Dominguez A."/>
            <person name="Elias M."/>
            <person name="Eslava A.P."/>
            <person name="Glaser F."/>
            <person name="Grimwood J."/>
            <person name="Gutierrez G."/>
            <person name="Heitman J."/>
            <person name="Henrissat B."/>
            <person name="Iturriaga E.A."/>
            <person name="Lang B.F."/>
            <person name="Lavin J.L."/>
            <person name="Lee S."/>
            <person name="Li W."/>
            <person name="Lindquist E."/>
            <person name="Lopez-Garcia S."/>
            <person name="Luque E.M."/>
            <person name="Marcos A.T."/>
            <person name="Martin J."/>
            <person name="Mccluskey K."/>
            <person name="Medina H.R."/>
            <person name="Miralles-Duran A."/>
            <person name="Miyazaki A."/>
            <person name="Munoz-Torres E."/>
            <person name="Oguiza J.A."/>
            <person name="Ohm R."/>
            <person name="Olmedo M."/>
            <person name="Orejas M."/>
            <person name="Ortiz-Castellanos L."/>
            <person name="Pisabarro A.G."/>
            <person name="Rodriguez-Romero J."/>
            <person name="Ruiz-Herrera J."/>
            <person name="Ruiz-Vazquez R."/>
            <person name="Sanz C."/>
            <person name="Schackwitz W."/>
            <person name="Schmutz J."/>
            <person name="Shahriari M."/>
            <person name="Shelest E."/>
            <person name="Silva-Franco F."/>
            <person name="Soanes D."/>
            <person name="Syed K."/>
            <person name="Tagua V.G."/>
            <person name="Talbot N.J."/>
            <person name="Thon M."/>
            <person name="De Vries R.P."/>
            <person name="Wiebenga A."/>
            <person name="Yadav J.S."/>
            <person name="Braun E.L."/>
            <person name="Baker S."/>
            <person name="Garre V."/>
            <person name="Horwitz B."/>
            <person name="Torres-Martinez S."/>
            <person name="Idnurm A."/>
            <person name="Herrera-Estrella A."/>
            <person name="Gabaldon T."/>
            <person name="Grigoriev I.V."/>
        </authorList>
    </citation>
    <scope>NUCLEOTIDE SEQUENCE [LARGE SCALE GENOMIC DNA]</scope>
    <source>
        <strain evidence="1 2">CBS 277.49</strain>
    </source>
</reference>
<dbReference type="Proteomes" id="UP000077051">
    <property type="component" value="Unassembled WGS sequence"/>
</dbReference>
<protein>
    <submittedName>
        <fullName evidence="1">Uncharacterized protein</fullName>
    </submittedName>
</protein>
<dbReference type="VEuPathDB" id="FungiDB:MUCCIDRAFT_105731"/>
<sequence>MGKRRKRGQGKTYESLYSIRVTRVHDDNHGSQVRYTDAIKRTSTTGAGSPAALFPWPRRCGAGRRAQDTTHVYNQSDVSSSTTALMSYKTLDAQTQLSGDANTVLRHFVRIATRLL</sequence>
<evidence type="ECO:0000313" key="2">
    <source>
        <dbReference type="Proteomes" id="UP000077051"/>
    </source>
</evidence>
<keyword evidence="2" id="KW-1185">Reference proteome</keyword>
<comment type="caution">
    <text evidence="1">The sequence shown here is derived from an EMBL/GenBank/DDBJ whole genome shotgun (WGS) entry which is preliminary data.</text>
</comment>
<gene>
    <name evidence="1" type="ORF">MUCCIDRAFT_105731</name>
</gene>
<organism evidence="1 2">
    <name type="scientific">Mucor lusitanicus CBS 277.49</name>
    <dbReference type="NCBI Taxonomy" id="747725"/>
    <lineage>
        <taxon>Eukaryota</taxon>
        <taxon>Fungi</taxon>
        <taxon>Fungi incertae sedis</taxon>
        <taxon>Mucoromycota</taxon>
        <taxon>Mucoromycotina</taxon>
        <taxon>Mucoromycetes</taxon>
        <taxon>Mucorales</taxon>
        <taxon>Mucorineae</taxon>
        <taxon>Mucoraceae</taxon>
        <taxon>Mucor</taxon>
    </lineage>
</organism>
<evidence type="ECO:0000313" key="1">
    <source>
        <dbReference type="EMBL" id="OAD08764.1"/>
    </source>
</evidence>